<dbReference type="CDD" id="cd00090">
    <property type="entry name" value="HTH_ARSR"/>
    <property type="match status" value="1"/>
</dbReference>
<dbReference type="InterPro" id="IPR011991">
    <property type="entry name" value="ArsR-like_HTH"/>
</dbReference>
<dbReference type="Proteomes" id="UP000192907">
    <property type="component" value="Unassembled WGS sequence"/>
</dbReference>
<dbReference type="InterPro" id="IPR011008">
    <property type="entry name" value="Dimeric_a/b-barrel"/>
</dbReference>
<proteinExistence type="predicted"/>
<evidence type="ECO:0000256" key="1">
    <source>
        <dbReference type="ARBA" id="ARBA00023015"/>
    </source>
</evidence>
<dbReference type="Pfam" id="PF13404">
    <property type="entry name" value="HTH_AsnC-type"/>
    <property type="match status" value="1"/>
</dbReference>
<dbReference type="Gene3D" id="1.10.10.10">
    <property type="entry name" value="Winged helix-like DNA-binding domain superfamily/Winged helix DNA-binding domain"/>
    <property type="match status" value="1"/>
</dbReference>
<name>A0A1Y6CHG0_9BACT</name>
<dbReference type="GO" id="GO:0043200">
    <property type="term" value="P:response to amino acid"/>
    <property type="evidence" value="ECO:0007669"/>
    <property type="project" value="TreeGrafter"/>
</dbReference>
<sequence length="155" mass="17479">MVTDLSEQIDSLDRKILRLMQQDSRMPFLEIARELKVSGGTVHGRVKKMKEMGLLLGTRISIDPGAMGYRLSAFIGIQINEASRLKNVAQELSKLAEVLEIHYTTGNFGLLIKILVRETAELYEILSQKIQQIKGVQSTQTLIILNTILERDLQV</sequence>
<evidence type="ECO:0000256" key="2">
    <source>
        <dbReference type="ARBA" id="ARBA00023125"/>
    </source>
</evidence>
<dbReference type="SMART" id="SM00344">
    <property type="entry name" value="HTH_ASNC"/>
    <property type="match status" value="1"/>
</dbReference>
<dbReference type="InterPro" id="IPR036388">
    <property type="entry name" value="WH-like_DNA-bd_sf"/>
</dbReference>
<feature type="domain" description="HTH asnC-type" evidence="4">
    <location>
        <begin position="9"/>
        <end position="70"/>
    </location>
</feature>
<dbReference type="STRING" id="1513793.SAMN06296036_12168"/>
<dbReference type="Pfam" id="PF01037">
    <property type="entry name" value="AsnC_trans_reg"/>
    <property type="match status" value="1"/>
</dbReference>
<dbReference type="GO" id="GO:0043565">
    <property type="term" value="F:sequence-specific DNA binding"/>
    <property type="evidence" value="ECO:0007669"/>
    <property type="project" value="InterPro"/>
</dbReference>
<organism evidence="5 6">
    <name type="scientific">Pseudobacteriovorax antillogorgiicola</name>
    <dbReference type="NCBI Taxonomy" id="1513793"/>
    <lineage>
        <taxon>Bacteria</taxon>
        <taxon>Pseudomonadati</taxon>
        <taxon>Bdellovibrionota</taxon>
        <taxon>Oligoflexia</taxon>
        <taxon>Oligoflexales</taxon>
        <taxon>Pseudobacteriovoracaceae</taxon>
        <taxon>Pseudobacteriovorax</taxon>
    </lineage>
</organism>
<keyword evidence="6" id="KW-1185">Reference proteome</keyword>
<dbReference type="PANTHER" id="PTHR30154:SF34">
    <property type="entry name" value="TRANSCRIPTIONAL REGULATOR AZLB"/>
    <property type="match status" value="1"/>
</dbReference>
<evidence type="ECO:0000259" key="4">
    <source>
        <dbReference type="PROSITE" id="PS50956"/>
    </source>
</evidence>
<accession>A0A1Y6CHG0</accession>
<dbReference type="SUPFAM" id="SSF46785">
    <property type="entry name" value="Winged helix' DNA-binding domain"/>
    <property type="match status" value="1"/>
</dbReference>
<evidence type="ECO:0000313" key="5">
    <source>
        <dbReference type="EMBL" id="SMF62410.1"/>
    </source>
</evidence>
<dbReference type="InterPro" id="IPR036390">
    <property type="entry name" value="WH_DNA-bd_sf"/>
</dbReference>
<dbReference type="EMBL" id="FWZT01000021">
    <property type="protein sequence ID" value="SMF62410.1"/>
    <property type="molecule type" value="Genomic_DNA"/>
</dbReference>
<dbReference type="OrthoDB" id="1094536at2"/>
<dbReference type="PANTHER" id="PTHR30154">
    <property type="entry name" value="LEUCINE-RESPONSIVE REGULATORY PROTEIN"/>
    <property type="match status" value="1"/>
</dbReference>
<keyword evidence="2" id="KW-0238">DNA-binding</keyword>
<dbReference type="PROSITE" id="PS50956">
    <property type="entry name" value="HTH_ASNC_2"/>
    <property type="match status" value="1"/>
</dbReference>
<gene>
    <name evidence="5" type="ORF">SAMN06296036_12168</name>
</gene>
<dbReference type="InterPro" id="IPR019887">
    <property type="entry name" value="Tscrpt_reg_AsnC/Lrp_C"/>
</dbReference>
<protein>
    <submittedName>
        <fullName evidence="5">Transcriptional regulator, AsnC family</fullName>
    </submittedName>
</protein>
<dbReference type="SUPFAM" id="SSF54909">
    <property type="entry name" value="Dimeric alpha+beta barrel"/>
    <property type="match status" value="1"/>
</dbReference>
<reference evidence="6" key="1">
    <citation type="submission" date="2017-04" db="EMBL/GenBank/DDBJ databases">
        <authorList>
            <person name="Varghese N."/>
            <person name="Submissions S."/>
        </authorList>
    </citation>
    <scope>NUCLEOTIDE SEQUENCE [LARGE SCALE GENOMIC DNA]</scope>
    <source>
        <strain evidence="6">RKEM611</strain>
    </source>
</reference>
<dbReference type="GO" id="GO:0006355">
    <property type="term" value="P:regulation of DNA-templated transcription"/>
    <property type="evidence" value="ECO:0007669"/>
    <property type="project" value="UniProtKB-ARBA"/>
</dbReference>
<dbReference type="AlphaFoldDB" id="A0A1Y6CHG0"/>
<dbReference type="Gene3D" id="3.30.70.920">
    <property type="match status" value="1"/>
</dbReference>
<dbReference type="GO" id="GO:0005829">
    <property type="term" value="C:cytosol"/>
    <property type="evidence" value="ECO:0007669"/>
    <property type="project" value="TreeGrafter"/>
</dbReference>
<keyword evidence="1" id="KW-0805">Transcription regulation</keyword>
<evidence type="ECO:0000256" key="3">
    <source>
        <dbReference type="ARBA" id="ARBA00023163"/>
    </source>
</evidence>
<dbReference type="InterPro" id="IPR000485">
    <property type="entry name" value="AsnC-type_HTH_dom"/>
</dbReference>
<dbReference type="InterPro" id="IPR019888">
    <property type="entry name" value="Tscrpt_reg_AsnC-like"/>
</dbReference>
<keyword evidence="3" id="KW-0804">Transcription</keyword>
<evidence type="ECO:0000313" key="6">
    <source>
        <dbReference type="Proteomes" id="UP000192907"/>
    </source>
</evidence>
<dbReference type="PRINTS" id="PR00033">
    <property type="entry name" value="HTHASNC"/>
</dbReference>